<keyword evidence="2" id="KW-0863">Zinc-finger</keyword>
<organism evidence="6 7">
    <name type="scientific">Fragilariopsis cylindrus CCMP1102</name>
    <dbReference type="NCBI Taxonomy" id="635003"/>
    <lineage>
        <taxon>Eukaryota</taxon>
        <taxon>Sar</taxon>
        <taxon>Stramenopiles</taxon>
        <taxon>Ochrophyta</taxon>
        <taxon>Bacillariophyta</taxon>
        <taxon>Bacillariophyceae</taxon>
        <taxon>Bacillariophycidae</taxon>
        <taxon>Bacillariales</taxon>
        <taxon>Bacillariaceae</taxon>
        <taxon>Fragilariopsis</taxon>
    </lineage>
</organism>
<evidence type="ECO:0000313" key="7">
    <source>
        <dbReference type="Proteomes" id="UP000095751"/>
    </source>
</evidence>
<dbReference type="AlphaFoldDB" id="A0A1E7F3B9"/>
<accession>A0A1E7F3B9</accession>
<protein>
    <recommendedName>
        <fullName evidence="5">RanBP2-type domain-containing protein</fullName>
    </recommendedName>
</protein>
<reference evidence="6 7" key="1">
    <citation type="submission" date="2016-09" db="EMBL/GenBank/DDBJ databases">
        <title>Extensive genetic diversity and differential bi-allelic expression allows diatom success in the polar Southern Ocean.</title>
        <authorList>
            <consortium name="DOE Joint Genome Institute"/>
            <person name="Mock T."/>
            <person name="Otillar R.P."/>
            <person name="Strauss J."/>
            <person name="Dupont C."/>
            <person name="Frickenhaus S."/>
            <person name="Maumus F."/>
            <person name="Mcmullan M."/>
            <person name="Sanges R."/>
            <person name="Schmutz J."/>
            <person name="Toseland A."/>
            <person name="Valas R."/>
            <person name="Veluchamy A."/>
            <person name="Ward B.J."/>
            <person name="Allen A."/>
            <person name="Barry K."/>
            <person name="Falciatore A."/>
            <person name="Ferrante M."/>
            <person name="Fortunato A.E."/>
            <person name="Gloeckner G."/>
            <person name="Gruber A."/>
            <person name="Hipkin R."/>
            <person name="Janech M."/>
            <person name="Kroth P."/>
            <person name="Leese F."/>
            <person name="Lindquist E."/>
            <person name="Lyon B.R."/>
            <person name="Martin J."/>
            <person name="Mayer C."/>
            <person name="Parker M."/>
            <person name="Quesneville H."/>
            <person name="Raymond J."/>
            <person name="Uhlig C."/>
            <person name="Valentin K.U."/>
            <person name="Worden A.Z."/>
            <person name="Armbrust E.V."/>
            <person name="Bowler C."/>
            <person name="Green B."/>
            <person name="Moulton V."/>
            <person name="Van Oosterhout C."/>
            <person name="Grigoriev I."/>
        </authorList>
    </citation>
    <scope>NUCLEOTIDE SEQUENCE [LARGE SCALE GENOMIC DNA]</scope>
    <source>
        <strain evidence="6 7">CCMP1102</strain>
    </source>
</reference>
<proteinExistence type="predicted"/>
<evidence type="ECO:0000256" key="1">
    <source>
        <dbReference type="ARBA" id="ARBA00022723"/>
    </source>
</evidence>
<keyword evidence="1" id="KW-0479">Metal-binding</keyword>
<feature type="region of interest" description="Disordered" evidence="4">
    <location>
        <begin position="245"/>
        <end position="292"/>
    </location>
</feature>
<gene>
    <name evidence="6" type="ORF">FRACYDRAFT_243878</name>
</gene>
<feature type="compositionally biased region" description="Low complexity" evidence="4">
    <location>
        <begin position="247"/>
        <end position="267"/>
    </location>
</feature>
<feature type="region of interest" description="Disordered" evidence="4">
    <location>
        <begin position="1"/>
        <end position="34"/>
    </location>
</feature>
<evidence type="ECO:0000256" key="4">
    <source>
        <dbReference type="SAM" id="MobiDB-lite"/>
    </source>
</evidence>
<feature type="domain" description="RanBP2-type" evidence="5">
    <location>
        <begin position="95"/>
        <end position="114"/>
    </location>
</feature>
<dbReference type="GO" id="GO:0008270">
    <property type="term" value="F:zinc ion binding"/>
    <property type="evidence" value="ECO:0007669"/>
    <property type="project" value="UniProtKB-KW"/>
</dbReference>
<dbReference type="OrthoDB" id="54696at2759"/>
<dbReference type="EMBL" id="KV784364">
    <property type="protein sequence ID" value="OEU12624.1"/>
    <property type="molecule type" value="Genomic_DNA"/>
</dbReference>
<dbReference type="KEGG" id="fcy:FRACYDRAFT_243878"/>
<evidence type="ECO:0000256" key="3">
    <source>
        <dbReference type="ARBA" id="ARBA00022833"/>
    </source>
</evidence>
<feature type="region of interest" description="Disordered" evidence="4">
    <location>
        <begin position="336"/>
        <end position="362"/>
    </location>
</feature>
<dbReference type="PROSITE" id="PS01358">
    <property type="entry name" value="ZF_RANBP2_1"/>
    <property type="match status" value="1"/>
</dbReference>
<dbReference type="InterPro" id="IPR001876">
    <property type="entry name" value="Znf_RanBP2"/>
</dbReference>
<evidence type="ECO:0000256" key="2">
    <source>
        <dbReference type="ARBA" id="ARBA00022771"/>
    </source>
</evidence>
<evidence type="ECO:0000259" key="5">
    <source>
        <dbReference type="PROSITE" id="PS01358"/>
    </source>
</evidence>
<feature type="compositionally biased region" description="Polar residues" evidence="4">
    <location>
        <begin position="280"/>
        <end position="292"/>
    </location>
</feature>
<sequence length="872" mass="96690">MDRRNPSPPLTSGSILVDLTCTDSSEDDEEKKESSLIPAIDLTCMLDDKNSNVDGMDVSKDENGKLHRKRLLPEDILEVNNDSNNKHKQHQPCYWSCPRCTCNNSMDFERCDACLYHRCSLKKPPPLQAPDPNTSRALFATATATATVSPDRTSISASSSTSFDRNSDLHLPSGFDSSSSSSSSSSPCYRSNTGVSLPSSKKKNNCMNDTAPDTGEKNDSDNDDGYDSWGKGNWCFLLPNNDKDHPSTTSATSISSSSNVVKMGSSTNDDDEENKKPTPDLQTSRGNNTAATNITVEAAYGVMKDDEQENKYHPSTTATIISINSNVVKLKISTNYDDEDSKKPTPDLLQSSRSNNNPTTGITMDAIDKVMKNDEQDVKVKKEGTAIGLTTKEREKRKRNFDIWKTANTDPDDGLGRYVFKRGCAKACITTILGGSGTEPWPKVKTPPTAFLQNPAMENPFIEPGEFYVAGNEGFNPLGPRFPGDTGCVITCALKKNRQQEEFHLFVQCASQSHKRLWHGKNARDGRLYVGVYKRQPDDGPYCDEVVYFNSDRLLHSNKMYYAKFFAERPAYADLPYLPSVENGSGKRVLYYPDATKEKAVKAFIDQIDEDGAPGSSGTAKFHLKSESEKKILYMYQWLIDTNYYLDITPVVFVRYDEDLYQSLKESGAAMSRKDRTGRKPPPPPQSPGPNTIRPFATAATAAVSPECISVSASSSASSDREEDNDELCLTECKEIYDHMHDNVESKRSGYCKMPHHFSTYLVCRVRSNQGGERRISRSSNSKRMFNLKIEQAILTGNGNAFQHNLKVGVTKSKNKYYTNVAVADVTIMASDTNDDQPEPVDLLEYISKELRHFLMAAVVGLAFATARDIAL</sequence>
<feature type="compositionally biased region" description="Polar residues" evidence="4">
    <location>
        <begin position="348"/>
        <end position="362"/>
    </location>
</feature>
<feature type="compositionally biased region" description="Low complexity" evidence="4">
    <location>
        <begin position="177"/>
        <end position="186"/>
    </location>
</feature>
<feature type="region of interest" description="Disordered" evidence="4">
    <location>
        <begin position="173"/>
        <end position="225"/>
    </location>
</feature>
<name>A0A1E7F3B9_9STRA</name>
<keyword evidence="7" id="KW-1185">Reference proteome</keyword>
<evidence type="ECO:0000313" key="6">
    <source>
        <dbReference type="EMBL" id="OEU12624.1"/>
    </source>
</evidence>
<keyword evidence="3" id="KW-0862">Zinc</keyword>
<feature type="region of interest" description="Disordered" evidence="4">
    <location>
        <begin position="667"/>
        <end position="694"/>
    </location>
</feature>
<dbReference type="Proteomes" id="UP000095751">
    <property type="component" value="Unassembled WGS sequence"/>
</dbReference>
<dbReference type="InParanoid" id="A0A1E7F3B9"/>
<feature type="compositionally biased region" description="Polar residues" evidence="4">
    <location>
        <begin position="187"/>
        <end position="199"/>
    </location>
</feature>